<dbReference type="EMBL" id="OBQJ01000007">
    <property type="protein sequence ID" value="SOC56492.1"/>
    <property type="molecule type" value="Genomic_DNA"/>
</dbReference>
<reference evidence="1 2" key="1">
    <citation type="submission" date="2017-08" db="EMBL/GenBank/DDBJ databases">
        <authorList>
            <person name="de Groot N.N."/>
        </authorList>
    </citation>
    <scope>NUCLEOTIDE SEQUENCE [LARGE SCALE GENOMIC DNA]</scope>
    <source>
        <strain evidence="1 2">USBA 855</strain>
    </source>
</reference>
<dbReference type="OrthoDB" id="6163999at2"/>
<dbReference type="RefSeq" id="WP_097023426.1">
    <property type="nucleotide sequence ID" value="NZ_JAJQJH010000004.1"/>
</dbReference>
<evidence type="ECO:0000313" key="1">
    <source>
        <dbReference type="EMBL" id="SOC56492.1"/>
    </source>
</evidence>
<sequence length="253" mass="29406">MDDELWAITADLDSVLYRLANHMSSDKLKTQDVEPQCSNRVDAARVVMCSVTLDEARGPVYPKFNIERAIHISRLAKEGILSRFHFEEKGTPYHFRDDKAVLDQNEDSKLSERTDAEHENAELADLLTAMRALVNWRITGWPLEDEHMESLICAVESWANREGVYIGEAEGLPLTPKRQIDRRRWLRERAAWSAYSMHMDDPKANPVDENLFEQAGERFSMSASVVKRAYYSDRIRQLREEVWPRYWSETGEN</sequence>
<dbReference type="Proteomes" id="UP000219023">
    <property type="component" value="Unassembled WGS sequence"/>
</dbReference>
<protein>
    <submittedName>
        <fullName evidence="1">Uncharacterized protein</fullName>
    </submittedName>
</protein>
<organism evidence="1 2">
    <name type="scientific">Chromohalobacter canadensis</name>
    <dbReference type="NCBI Taxonomy" id="141389"/>
    <lineage>
        <taxon>Bacteria</taxon>
        <taxon>Pseudomonadati</taxon>
        <taxon>Pseudomonadota</taxon>
        <taxon>Gammaproteobacteria</taxon>
        <taxon>Oceanospirillales</taxon>
        <taxon>Halomonadaceae</taxon>
        <taxon>Chromohalobacter</taxon>
    </lineage>
</organism>
<gene>
    <name evidence="1" type="ORF">SAMN05421509_10789</name>
</gene>
<dbReference type="AlphaFoldDB" id="A0A285VR09"/>
<evidence type="ECO:0000313" key="2">
    <source>
        <dbReference type="Proteomes" id="UP000219023"/>
    </source>
</evidence>
<proteinExistence type="predicted"/>
<name>A0A285VR09_9GAMM</name>
<accession>A0A285VR09</accession>